<proteinExistence type="predicted"/>
<dbReference type="OrthoDB" id="4950199at2"/>
<dbReference type="Proteomes" id="UP000062833">
    <property type="component" value="Chromosome"/>
</dbReference>
<dbReference type="KEGG" id="aaq:AOC05_14980"/>
<sequence length="115" mass="11832">MDYFGQEDIGPDKAVAGPTPDAVAVVAQRLESIAREIDAVRLALGPLRALGWQSKAAAAFGESVTVCNTALVEAVEDVRAGAEAVQFYAQNLESAAAGSPYTGPGLGPWFNGGPQ</sequence>
<evidence type="ECO:0000313" key="2">
    <source>
        <dbReference type="Proteomes" id="UP000062833"/>
    </source>
</evidence>
<dbReference type="RefSeq" id="WP_062007965.1">
    <property type="nucleotide sequence ID" value="NZ_CP012677.1"/>
</dbReference>
<accession>A0A0M3UGL5</accession>
<reference evidence="2" key="1">
    <citation type="submission" date="2015-09" db="EMBL/GenBank/DDBJ databases">
        <title>Complete genome of Arthrobacter alpinus strain R3.8.</title>
        <authorList>
            <person name="See-Too W.S."/>
            <person name="Chan K.G."/>
        </authorList>
    </citation>
    <scope>NUCLEOTIDE SEQUENCE [LARGE SCALE GENOMIC DNA]</scope>
    <source>
        <strain evidence="2">R3.8</strain>
    </source>
</reference>
<protein>
    <submittedName>
        <fullName evidence="1">Uncharacterized protein</fullName>
    </submittedName>
</protein>
<dbReference type="AlphaFoldDB" id="A0A0M3UGL5"/>
<organism evidence="1 2">
    <name type="scientific">Arthrobacter alpinus</name>
    <dbReference type="NCBI Taxonomy" id="656366"/>
    <lineage>
        <taxon>Bacteria</taxon>
        <taxon>Bacillati</taxon>
        <taxon>Actinomycetota</taxon>
        <taxon>Actinomycetes</taxon>
        <taxon>Micrococcales</taxon>
        <taxon>Micrococcaceae</taxon>
        <taxon>Arthrobacter</taxon>
    </lineage>
</organism>
<dbReference type="PATRIC" id="fig|656366.3.peg.3231"/>
<name>A0A0M3UGL5_9MICC</name>
<evidence type="ECO:0000313" key="1">
    <source>
        <dbReference type="EMBL" id="ALE93325.1"/>
    </source>
</evidence>
<dbReference type="EMBL" id="CP012677">
    <property type="protein sequence ID" value="ALE93325.1"/>
    <property type="molecule type" value="Genomic_DNA"/>
</dbReference>
<gene>
    <name evidence="1" type="ORF">AOC05_14980</name>
</gene>
<keyword evidence="2" id="KW-1185">Reference proteome</keyword>